<dbReference type="AlphaFoldDB" id="A0A7X8SL79"/>
<dbReference type="EMBL" id="JABAIL010000004">
    <property type="protein sequence ID" value="NLR92183.1"/>
    <property type="molecule type" value="Genomic_DNA"/>
</dbReference>
<organism evidence="1 2">
    <name type="scientific">Flammeovirga agarivorans</name>
    <dbReference type="NCBI Taxonomy" id="2726742"/>
    <lineage>
        <taxon>Bacteria</taxon>
        <taxon>Pseudomonadati</taxon>
        <taxon>Bacteroidota</taxon>
        <taxon>Cytophagia</taxon>
        <taxon>Cytophagales</taxon>
        <taxon>Flammeovirgaceae</taxon>
        <taxon>Flammeovirga</taxon>
    </lineage>
</organism>
<comment type="caution">
    <text evidence="1">The sequence shown here is derived from an EMBL/GenBank/DDBJ whole genome shotgun (WGS) entry which is preliminary data.</text>
</comment>
<dbReference type="RefSeq" id="WP_168882903.1">
    <property type="nucleotide sequence ID" value="NZ_JABAIL010000004.1"/>
</dbReference>
<name>A0A7X8SL79_9BACT</name>
<accession>A0A7X8SL79</accession>
<keyword evidence="2" id="KW-1185">Reference proteome</keyword>
<sequence length="90" mass="10286">MTITFNRNFMETAAQTSVHSHIKQGISISEIIQKVLSEKGEKDEFTIDWISPNEFEIKNISSLSLHSALLELEKFGKKISYSKKTIIKID</sequence>
<proteinExistence type="predicted"/>
<gene>
    <name evidence="1" type="ORF">HGP29_13230</name>
</gene>
<reference evidence="1 2" key="1">
    <citation type="submission" date="2020-04" db="EMBL/GenBank/DDBJ databases">
        <title>Flammeovirga sp. SR4, a novel species isolated from seawater.</title>
        <authorList>
            <person name="Wang X."/>
        </authorList>
    </citation>
    <scope>NUCLEOTIDE SEQUENCE [LARGE SCALE GENOMIC DNA]</scope>
    <source>
        <strain evidence="1 2">SR4</strain>
    </source>
</reference>
<dbReference type="Proteomes" id="UP000585050">
    <property type="component" value="Unassembled WGS sequence"/>
</dbReference>
<protein>
    <submittedName>
        <fullName evidence="1">Uncharacterized protein</fullName>
    </submittedName>
</protein>
<evidence type="ECO:0000313" key="1">
    <source>
        <dbReference type="EMBL" id="NLR92183.1"/>
    </source>
</evidence>
<evidence type="ECO:0000313" key="2">
    <source>
        <dbReference type="Proteomes" id="UP000585050"/>
    </source>
</evidence>